<evidence type="ECO:0000256" key="1">
    <source>
        <dbReference type="SAM" id="MobiDB-lite"/>
    </source>
</evidence>
<protein>
    <submittedName>
        <fullName evidence="2">Uncharacterized protein</fullName>
    </submittedName>
</protein>
<dbReference type="RefSeq" id="WP_237890118.1">
    <property type="nucleotide sequence ID" value="NZ_JAKLTY010000004.1"/>
</dbReference>
<reference evidence="2" key="1">
    <citation type="submission" date="2022-01" db="EMBL/GenBank/DDBJ databases">
        <title>Genome sequnece data of strain Bradyrhizobium sp. nov.</title>
        <authorList>
            <person name="Zhang J."/>
        </authorList>
    </citation>
    <scope>NUCLEOTIDE SEQUENCE</scope>
    <source>
        <strain evidence="2">WYCCWR 13023</strain>
    </source>
</reference>
<dbReference type="EMBL" id="JAKLTY010000004">
    <property type="protein sequence ID" value="MCG2626667.1"/>
    <property type="molecule type" value="Genomic_DNA"/>
</dbReference>
<evidence type="ECO:0000313" key="2">
    <source>
        <dbReference type="EMBL" id="MCG2626667.1"/>
    </source>
</evidence>
<evidence type="ECO:0000313" key="3">
    <source>
        <dbReference type="Proteomes" id="UP001139054"/>
    </source>
</evidence>
<feature type="region of interest" description="Disordered" evidence="1">
    <location>
        <begin position="65"/>
        <end position="93"/>
    </location>
</feature>
<accession>A0A9X1R7Y3</accession>
<dbReference type="Proteomes" id="UP001139054">
    <property type="component" value="Unassembled WGS sequence"/>
</dbReference>
<gene>
    <name evidence="2" type="ORF">L6654_08535</name>
</gene>
<organism evidence="2 3">
    <name type="scientific">Bradyrhizobium zhengyangense</name>
    <dbReference type="NCBI Taxonomy" id="2911009"/>
    <lineage>
        <taxon>Bacteria</taxon>
        <taxon>Pseudomonadati</taxon>
        <taxon>Pseudomonadota</taxon>
        <taxon>Alphaproteobacteria</taxon>
        <taxon>Hyphomicrobiales</taxon>
        <taxon>Nitrobacteraceae</taxon>
        <taxon>Bradyrhizobium</taxon>
    </lineage>
</organism>
<comment type="caution">
    <text evidence="2">The sequence shown here is derived from an EMBL/GenBank/DDBJ whole genome shotgun (WGS) entry which is preliminary data.</text>
</comment>
<dbReference type="AlphaFoldDB" id="A0A9X1R7Y3"/>
<proteinExistence type="predicted"/>
<sequence>MTENVALMEEARRILVEERRKIASSIIDAKAKGYTTPSTYASNMVGIQAAVQALDQAIADERAIHRAESPPSALDATMPEGWTIRGNDREQSK</sequence>
<name>A0A9X1R7Y3_9BRAD</name>